<reference evidence="2" key="1">
    <citation type="submission" date="2019-09" db="EMBL/GenBank/DDBJ databases">
        <title>Comparative Genomics of Leptospira interrogans Reveals Genome Plasticity - A Common Adaptive Strategy for Survival in Various Hosts.</title>
        <authorList>
            <person name="Ramli S.R."/>
            <person name="Bunk B."/>
            <person name="Goris M."/>
            <person name="Bhuju S."/>
            <person name="Jarek M."/>
            <person name="Sproer C."/>
            <person name="Mustakim S."/>
            <person name="Strommenger B."/>
            <person name="Pessler F."/>
        </authorList>
    </citation>
    <scope>NUCLEOTIDE SEQUENCE</scope>
    <source>
        <strain evidence="2">1489</strain>
        <plasmid evidence="2">p4</plasmid>
    </source>
</reference>
<dbReference type="Gene3D" id="3.90.1530.10">
    <property type="entry name" value="Conserved hypothetical protein from pyrococcus furiosus pfu- 392566-001, ParB domain"/>
    <property type="match status" value="1"/>
</dbReference>
<evidence type="ECO:0000313" key="3">
    <source>
        <dbReference type="Proteomes" id="UP000663255"/>
    </source>
</evidence>
<name>A0AAP9WQC3_LEPIR</name>
<dbReference type="AlphaFoldDB" id="A0AAP9WQC3"/>
<evidence type="ECO:0000313" key="2">
    <source>
        <dbReference type="EMBL" id="QOI53190.1"/>
    </source>
</evidence>
<feature type="domain" description="ParB-like N-terminal" evidence="1">
    <location>
        <begin position="14"/>
        <end position="101"/>
    </location>
</feature>
<dbReference type="InterPro" id="IPR003115">
    <property type="entry name" value="ParB_N"/>
</dbReference>
<organism evidence="2 3">
    <name type="scientific">Leptospira interrogans serovar Bataviae</name>
    <dbReference type="NCBI Taxonomy" id="312175"/>
    <lineage>
        <taxon>Bacteria</taxon>
        <taxon>Pseudomonadati</taxon>
        <taxon>Spirochaetota</taxon>
        <taxon>Spirochaetia</taxon>
        <taxon>Leptospirales</taxon>
        <taxon>Leptospiraceae</taxon>
        <taxon>Leptospira</taxon>
    </lineage>
</organism>
<dbReference type="Pfam" id="PF02195">
    <property type="entry name" value="ParB_N"/>
    <property type="match status" value="1"/>
</dbReference>
<dbReference type="EMBL" id="CP043897">
    <property type="protein sequence ID" value="QOI53190.1"/>
    <property type="molecule type" value="Genomic_DNA"/>
</dbReference>
<geneLocation type="plasmid" evidence="2 3">
    <name>p4</name>
</geneLocation>
<keyword evidence="2" id="KW-0614">Plasmid</keyword>
<dbReference type="Proteomes" id="UP000663255">
    <property type="component" value="Plasmid p4"/>
</dbReference>
<protein>
    <submittedName>
        <fullName evidence="2">Chromosome partitioning protein ParB</fullName>
    </submittedName>
</protein>
<proteinExistence type="predicted"/>
<evidence type="ECO:0000259" key="1">
    <source>
        <dbReference type="SMART" id="SM00470"/>
    </source>
</evidence>
<dbReference type="SMART" id="SM00470">
    <property type="entry name" value="ParB"/>
    <property type="match status" value="1"/>
</dbReference>
<dbReference type="InterPro" id="IPR036086">
    <property type="entry name" value="ParB/Sulfiredoxin_sf"/>
</dbReference>
<sequence>MEETLLKFNPTKLTLEDPNKLILDDSEDTPFKTLEGEAYEELKNSIKRNGILHPVYCQKDYRIISGNNRVLIARELGILVPVIRFRLAIDKDAYQEILYHTNIPGRQVTPADRRKIVFSKFKNELGKRGALKTIQCLTGIGMSTLKQYSVDFQNQKEFENFGLDKQKRNKGLKLFEQYQEFKKQENEIRAERAKIERKLTAIAPLKYWTSGKFEKDMS</sequence>
<accession>A0AAP9WQC3</accession>
<dbReference type="SUPFAM" id="SSF110849">
    <property type="entry name" value="ParB/Sulfiredoxin"/>
    <property type="match status" value="1"/>
</dbReference>
<gene>
    <name evidence="2" type="ORF">Lepto1489_22755</name>
</gene>
<dbReference type="RefSeq" id="WP_000393183.1">
    <property type="nucleotide sequence ID" value="NZ_CP043897.1"/>
</dbReference>